<sequence length="767" mass="85997">MASPTLATLPTEILLRICRLLSDSHFPSLEALAQANRHCFSVAAAVLTDTITFYISKPARLAKDVEHCKRILQQRNHNLFQHVHRLIIVGCMERPHYAIGSDGQNPLQRDDSDSEADDDAGGADSEPLRPARKRSWHLSLPSTTDFDTTRANLHGFLSGSAHRRGAIPLTPRGNHRPAGPWPDSAPASAAYESDHQWQPLADLISQLPGLADVVYRCPSQFPPCLLMAMHTKQKKARLHLQMFRLRSAFDNSPTIDPHERAIITSPCLYGVWIQYSNISHIPNELRPFSNHLCALEWIFEQALVSAALKEVHIVYNSKAEWSPYYTDDDPYSHQRAPVSSLSPASFFGQRTPGSHDPPHSQKGRLTHLKLSQGDILWSVGDPRWIFTIGQLQNWVGPWNVLTDFALLQSLTLDQLLSEEQLVTLTTTSFPALNSLYLACELPRYTRGVGTRLEADYYQRITRFLNSLPSLKALEITGWDHSALIFSFNCPGLQRLSLIPMSKLESGALKCDYGIQTHVTPEGLTALTTSFPQLTDLAVSVLRSRGDAAEIARYNFIGDNLPRLRRLSLMLDCSPPRLTPINGQHNEGGIPLVKPYLSPSVSRIPSSVAPILDKDRNEPADPACSVNRYRNGHVYDIFINSALNASLAQDIFAAVGGNVDTLLLRPHGGANLSQKGPPPGNDFLWRISQPAGHCLKPFLNIISKEWMLERMNDHVVVTELGKERFRSETMDPLRVDNYKLMEYFRRVWPEKPGSKGWWDDWESWGLQV</sequence>
<keyword evidence="3" id="KW-1185">Reference proteome</keyword>
<reference evidence="2" key="2">
    <citation type="submission" date="2023-05" db="EMBL/GenBank/DDBJ databases">
        <authorList>
            <consortium name="Lawrence Berkeley National Laboratory"/>
            <person name="Steindorff A."/>
            <person name="Hensen N."/>
            <person name="Bonometti L."/>
            <person name="Westerberg I."/>
            <person name="Brannstrom I.O."/>
            <person name="Guillou S."/>
            <person name="Cros-Aarteil S."/>
            <person name="Calhoun S."/>
            <person name="Haridas S."/>
            <person name="Kuo A."/>
            <person name="Mondo S."/>
            <person name="Pangilinan J."/>
            <person name="Riley R."/>
            <person name="Labutti K."/>
            <person name="Andreopoulos B."/>
            <person name="Lipzen A."/>
            <person name="Chen C."/>
            <person name="Yanf M."/>
            <person name="Daum C."/>
            <person name="Ng V."/>
            <person name="Clum A."/>
            <person name="Ohm R."/>
            <person name="Martin F."/>
            <person name="Silar P."/>
            <person name="Natvig D."/>
            <person name="Lalanne C."/>
            <person name="Gautier V."/>
            <person name="Ament-Velasquez S.L."/>
            <person name="Kruys A."/>
            <person name="Hutchinson M.I."/>
            <person name="Powell A.J."/>
            <person name="Barry K."/>
            <person name="Miller A.N."/>
            <person name="Grigoriev I.V."/>
            <person name="Debuchy R."/>
            <person name="Gladieux P."/>
            <person name="Thoren M.H."/>
            <person name="Johannesson H."/>
        </authorList>
    </citation>
    <scope>NUCLEOTIDE SEQUENCE</scope>
    <source>
        <strain evidence="2">CBS 892.96</strain>
    </source>
</reference>
<dbReference type="AlphaFoldDB" id="A0AAN6VZM2"/>
<evidence type="ECO:0000313" key="3">
    <source>
        <dbReference type="Proteomes" id="UP001302321"/>
    </source>
</evidence>
<dbReference type="SUPFAM" id="SSF52047">
    <property type="entry name" value="RNI-like"/>
    <property type="match status" value="1"/>
</dbReference>
<dbReference type="Gene3D" id="3.80.10.10">
    <property type="entry name" value="Ribonuclease Inhibitor"/>
    <property type="match status" value="1"/>
</dbReference>
<feature type="compositionally biased region" description="Acidic residues" evidence="1">
    <location>
        <begin position="112"/>
        <end position="121"/>
    </location>
</feature>
<dbReference type="Proteomes" id="UP001302321">
    <property type="component" value="Unassembled WGS sequence"/>
</dbReference>
<evidence type="ECO:0008006" key="4">
    <source>
        <dbReference type="Google" id="ProtNLM"/>
    </source>
</evidence>
<feature type="region of interest" description="Disordered" evidence="1">
    <location>
        <begin position="163"/>
        <end position="192"/>
    </location>
</feature>
<proteinExistence type="predicted"/>
<dbReference type="EMBL" id="MU866662">
    <property type="protein sequence ID" value="KAK4171032.1"/>
    <property type="molecule type" value="Genomic_DNA"/>
</dbReference>
<protein>
    <recommendedName>
        <fullName evidence="4">F-box domain-containing protein</fullName>
    </recommendedName>
</protein>
<accession>A0AAN6VZM2</accession>
<gene>
    <name evidence="2" type="ORF">QBC36DRAFT_340737</name>
</gene>
<organism evidence="2 3">
    <name type="scientific">Triangularia setosa</name>
    <dbReference type="NCBI Taxonomy" id="2587417"/>
    <lineage>
        <taxon>Eukaryota</taxon>
        <taxon>Fungi</taxon>
        <taxon>Dikarya</taxon>
        <taxon>Ascomycota</taxon>
        <taxon>Pezizomycotina</taxon>
        <taxon>Sordariomycetes</taxon>
        <taxon>Sordariomycetidae</taxon>
        <taxon>Sordariales</taxon>
        <taxon>Podosporaceae</taxon>
        <taxon>Triangularia</taxon>
    </lineage>
</organism>
<name>A0AAN6VZM2_9PEZI</name>
<reference evidence="2" key="1">
    <citation type="journal article" date="2023" name="Mol. Phylogenet. Evol.">
        <title>Genome-scale phylogeny and comparative genomics of the fungal order Sordariales.</title>
        <authorList>
            <person name="Hensen N."/>
            <person name="Bonometti L."/>
            <person name="Westerberg I."/>
            <person name="Brannstrom I.O."/>
            <person name="Guillou S."/>
            <person name="Cros-Aarteil S."/>
            <person name="Calhoun S."/>
            <person name="Haridas S."/>
            <person name="Kuo A."/>
            <person name="Mondo S."/>
            <person name="Pangilinan J."/>
            <person name="Riley R."/>
            <person name="LaButti K."/>
            <person name="Andreopoulos B."/>
            <person name="Lipzen A."/>
            <person name="Chen C."/>
            <person name="Yan M."/>
            <person name="Daum C."/>
            <person name="Ng V."/>
            <person name="Clum A."/>
            <person name="Steindorff A."/>
            <person name="Ohm R.A."/>
            <person name="Martin F."/>
            <person name="Silar P."/>
            <person name="Natvig D.O."/>
            <person name="Lalanne C."/>
            <person name="Gautier V."/>
            <person name="Ament-Velasquez S.L."/>
            <person name="Kruys A."/>
            <person name="Hutchinson M.I."/>
            <person name="Powell A.J."/>
            <person name="Barry K."/>
            <person name="Miller A.N."/>
            <person name="Grigoriev I.V."/>
            <person name="Debuchy R."/>
            <person name="Gladieux P."/>
            <person name="Hiltunen Thoren M."/>
            <person name="Johannesson H."/>
        </authorList>
    </citation>
    <scope>NUCLEOTIDE SEQUENCE</scope>
    <source>
        <strain evidence="2">CBS 892.96</strain>
    </source>
</reference>
<evidence type="ECO:0000313" key="2">
    <source>
        <dbReference type="EMBL" id="KAK4171032.1"/>
    </source>
</evidence>
<evidence type="ECO:0000256" key="1">
    <source>
        <dbReference type="SAM" id="MobiDB-lite"/>
    </source>
</evidence>
<dbReference type="InterPro" id="IPR032675">
    <property type="entry name" value="LRR_dom_sf"/>
</dbReference>
<feature type="region of interest" description="Disordered" evidence="1">
    <location>
        <begin position="99"/>
        <end position="136"/>
    </location>
</feature>
<comment type="caution">
    <text evidence="2">The sequence shown here is derived from an EMBL/GenBank/DDBJ whole genome shotgun (WGS) entry which is preliminary data.</text>
</comment>